<evidence type="ECO:0000256" key="4">
    <source>
        <dbReference type="ARBA" id="ARBA00012215"/>
    </source>
</evidence>
<feature type="active site" description="Schiff-base intermediate with substrate" evidence="13">
    <location>
        <position position="203"/>
    </location>
</feature>
<dbReference type="EC" id="4.1.3.16" evidence="4"/>
<dbReference type="InterPro" id="IPR002220">
    <property type="entry name" value="DapA-like"/>
</dbReference>
<dbReference type="PIRSF" id="PIRSF001365">
    <property type="entry name" value="DHDPS"/>
    <property type="match status" value="1"/>
</dbReference>
<dbReference type="PANTHER" id="PTHR12128">
    <property type="entry name" value="DIHYDRODIPICOLINATE SYNTHASE"/>
    <property type="match status" value="1"/>
</dbReference>
<evidence type="ECO:0000256" key="14">
    <source>
        <dbReference type="PIRSR" id="PIRSR001365-2"/>
    </source>
</evidence>
<dbReference type="OrthoDB" id="191315at2759"/>
<evidence type="ECO:0000256" key="5">
    <source>
        <dbReference type="ARBA" id="ARBA00018425"/>
    </source>
</evidence>
<feature type="binding site" evidence="14">
    <location>
        <position position="246"/>
    </location>
    <ligand>
        <name>pyruvate</name>
        <dbReference type="ChEBI" id="CHEBI:15361"/>
    </ligand>
</feature>
<feature type="active site" description="Proton donor/acceptor" evidence="13">
    <location>
        <position position="175"/>
    </location>
</feature>
<dbReference type="Pfam" id="PF00701">
    <property type="entry name" value="DHDPS"/>
    <property type="match status" value="1"/>
</dbReference>
<dbReference type="GO" id="GO:0008700">
    <property type="term" value="F:(R,S)-4-hydroxy-2-oxoglutarate aldolase activity"/>
    <property type="evidence" value="ECO:0007669"/>
    <property type="project" value="UniProtKB-EC"/>
</dbReference>
<dbReference type="Gene3D" id="3.20.20.70">
    <property type="entry name" value="Aldolase class I"/>
    <property type="match status" value="1"/>
</dbReference>
<dbReference type="OMA" id="GMDACVP"/>
<reference evidence="15" key="1">
    <citation type="submission" date="2015-07" db="EMBL/GenBank/DDBJ databases">
        <title>MeaNS - Measles Nucleotide Surveillance Program.</title>
        <authorList>
            <person name="Tran T."/>
            <person name="Druce J."/>
        </authorList>
    </citation>
    <scope>NUCLEOTIDE SEQUENCE</scope>
    <source>
        <strain evidence="15">UCB-OBI-ISO-001</strain>
        <tissue evidence="15">Gonad</tissue>
    </source>
</reference>
<keyword evidence="7" id="KW-0704">Schiff base</keyword>
<dbReference type="SUPFAM" id="SSF51569">
    <property type="entry name" value="Aldolase"/>
    <property type="match status" value="1"/>
</dbReference>
<comment type="subunit">
    <text evidence="3">Homotetramer.</text>
</comment>
<dbReference type="InterPro" id="IPR013785">
    <property type="entry name" value="Aldolase_TIM"/>
</dbReference>
<dbReference type="PANTHER" id="PTHR12128:SF66">
    <property type="entry name" value="4-HYDROXY-2-OXOGLUTARATE ALDOLASE, MITOCHONDRIAL"/>
    <property type="match status" value="1"/>
</dbReference>
<evidence type="ECO:0000256" key="9">
    <source>
        <dbReference type="ARBA" id="ARBA00032879"/>
    </source>
</evidence>
<dbReference type="CDD" id="cd00408">
    <property type="entry name" value="DHDPS-like"/>
    <property type="match status" value="1"/>
</dbReference>
<evidence type="ECO:0000256" key="7">
    <source>
        <dbReference type="ARBA" id="ARBA00023270"/>
    </source>
</evidence>
<evidence type="ECO:0000256" key="12">
    <source>
        <dbReference type="PIRNR" id="PIRNR001365"/>
    </source>
</evidence>
<dbReference type="GO" id="GO:0008840">
    <property type="term" value="F:4-hydroxy-tetrahydrodipicolinate synthase activity"/>
    <property type="evidence" value="ECO:0007669"/>
    <property type="project" value="TreeGrafter"/>
</dbReference>
<dbReference type="EMBL" id="KQ416641">
    <property type="protein sequence ID" value="KOF96070.1"/>
    <property type="molecule type" value="Genomic_DNA"/>
</dbReference>
<comment type="catalytic activity">
    <reaction evidence="10">
        <text>(4R)-4-hydroxy-2-oxoglutarate = glyoxylate + pyruvate</text>
        <dbReference type="Rhea" id="RHEA:30687"/>
        <dbReference type="ChEBI" id="CHEBI:15361"/>
        <dbReference type="ChEBI" id="CHEBI:36655"/>
        <dbReference type="ChEBI" id="CHEBI:62213"/>
        <dbReference type="EC" id="4.1.3.16"/>
    </reaction>
</comment>
<evidence type="ECO:0000256" key="8">
    <source>
        <dbReference type="ARBA" id="ARBA00030874"/>
    </source>
</evidence>
<evidence type="ECO:0000256" key="1">
    <source>
        <dbReference type="ARBA" id="ARBA00002577"/>
    </source>
</evidence>
<name>A0A0L8I4U8_OCTBM</name>
<sequence>MSVRSLFRRAIRTGYLCATSCRQNRIRLASLSTQTKTKLDLRGIFPPITTPFNADETIAFDKLEKNLSLWKNIPFKGYTLMGSNGEYVFLSLEERLDIVQKVISLTKEDDKIIMVGTGCESTQATIKFTNQIASVGADTALVVTPCYYKGGMSNSALIQHYRKVADNSLIPILLYSVPSNTSIDLAEDVIIQLADHPNIIGLKDSGGNIAKLSNIIFATKNKDFQVLAGSASFLYPALMAGCVGGVCALANVLGKDVCNLQSLFEKGLHSSAKDLQLRLVAPNQAVTAKYGIPGLKVAMDWFGLYGGHPRSPLQPLTEEQALKMKEDFTTRNFMQ</sequence>
<evidence type="ECO:0000256" key="13">
    <source>
        <dbReference type="PIRSR" id="PIRSR001365-1"/>
    </source>
</evidence>
<evidence type="ECO:0000313" key="15">
    <source>
        <dbReference type="EMBL" id="KOF96070.1"/>
    </source>
</evidence>
<evidence type="ECO:0000256" key="10">
    <source>
        <dbReference type="ARBA" id="ARBA00033610"/>
    </source>
</evidence>
<comment type="function">
    <text evidence="1">Catalyzes the final step in the metabolic pathway of hydroxyproline.</text>
</comment>
<gene>
    <name evidence="15" type="ORF">OCBIM_22036410mg</name>
</gene>
<evidence type="ECO:0000256" key="2">
    <source>
        <dbReference type="ARBA" id="ARBA00007592"/>
    </source>
</evidence>
<evidence type="ECO:0000256" key="6">
    <source>
        <dbReference type="ARBA" id="ARBA00023239"/>
    </source>
</evidence>
<dbReference type="KEGG" id="obi:106884306"/>
<dbReference type="AlphaFoldDB" id="A0A0L8I4U8"/>
<proteinExistence type="inferred from homology"/>
<evidence type="ECO:0000256" key="3">
    <source>
        <dbReference type="ARBA" id="ARBA00011881"/>
    </source>
</evidence>
<dbReference type="PRINTS" id="PR00146">
    <property type="entry name" value="DHPICSNTHASE"/>
</dbReference>
<comment type="catalytic activity">
    <reaction evidence="11">
        <text>(4S)-4-hydroxy-2-oxoglutarate = glyoxylate + pyruvate</text>
        <dbReference type="Rhea" id="RHEA:35639"/>
        <dbReference type="ChEBI" id="CHEBI:15361"/>
        <dbReference type="ChEBI" id="CHEBI:36655"/>
        <dbReference type="ChEBI" id="CHEBI:71685"/>
        <dbReference type="EC" id="4.1.3.16"/>
    </reaction>
</comment>
<keyword evidence="6 12" id="KW-0456">Lyase</keyword>
<dbReference type="InterPro" id="IPR020625">
    <property type="entry name" value="Schiff_base-form_aldolases_AS"/>
</dbReference>
<dbReference type="PROSITE" id="PS00666">
    <property type="entry name" value="DHDPS_2"/>
    <property type="match status" value="1"/>
</dbReference>
<protein>
    <recommendedName>
        <fullName evidence="5">4-hydroxy-2-oxoglutarate aldolase, mitochondrial</fullName>
        <ecNumber evidence="4">4.1.3.16</ecNumber>
    </recommendedName>
    <alternativeName>
        <fullName evidence="9">Dihydrodipicolinate synthase-like</fullName>
    </alternativeName>
    <alternativeName>
        <fullName evidence="8">Probable 2-keto-4-hydroxyglutarate aldolase</fullName>
    </alternativeName>
</protein>
<organism evidence="15">
    <name type="scientific">Octopus bimaculoides</name>
    <name type="common">California two-spotted octopus</name>
    <dbReference type="NCBI Taxonomy" id="37653"/>
    <lineage>
        <taxon>Eukaryota</taxon>
        <taxon>Metazoa</taxon>
        <taxon>Spiralia</taxon>
        <taxon>Lophotrochozoa</taxon>
        <taxon>Mollusca</taxon>
        <taxon>Cephalopoda</taxon>
        <taxon>Coleoidea</taxon>
        <taxon>Octopodiformes</taxon>
        <taxon>Octopoda</taxon>
        <taxon>Incirrata</taxon>
        <taxon>Octopodidae</taxon>
        <taxon>Octopus</taxon>
    </lineage>
</organism>
<comment type="similarity">
    <text evidence="2 12">Belongs to the DapA family.</text>
</comment>
<accession>A0A0L8I4U8</accession>
<dbReference type="GO" id="GO:0044281">
    <property type="term" value="P:small molecule metabolic process"/>
    <property type="evidence" value="ECO:0007669"/>
    <property type="project" value="UniProtKB-ARBA"/>
</dbReference>
<dbReference type="SMART" id="SM01130">
    <property type="entry name" value="DHDPS"/>
    <property type="match status" value="1"/>
</dbReference>
<evidence type="ECO:0000256" key="11">
    <source>
        <dbReference type="ARBA" id="ARBA00033613"/>
    </source>
</evidence>
<dbReference type="STRING" id="37653.A0A0L8I4U8"/>